<dbReference type="PANTHER" id="PTHR43798">
    <property type="entry name" value="MONOACYLGLYCEROL LIPASE"/>
    <property type="match status" value="1"/>
</dbReference>
<dbReference type="SUPFAM" id="SSF53474">
    <property type="entry name" value="alpha/beta-Hydrolases"/>
    <property type="match status" value="1"/>
</dbReference>
<sequence>MQEKLYATPCGKIHYWVNRDCGPEAITLVFLPGLTADHRLFDKQIACFEGKYNLLVWDAPGHAASWPFRLTFTLMNKARWLDEILCREALCQPVIVGQSMGGYVGQAYAELFPQKLKGFVAIDSAPLQRKYVTGIELWLLKRMEPVYRHYPWKSLLKTGSKGVATSAYGQALMREMMMIYDGDQGRYARLSGHGMRMLAEAMEADLPYKIPCPALLICGEKDHAGSCIRYNKAWHKNTGIPLVWIPGAGHNANTDAPEEVNGLIGKFVEGL</sequence>
<name>A0A921LNJ0_9FIRM</name>
<dbReference type="Pfam" id="PF12697">
    <property type="entry name" value="Abhydrolase_6"/>
    <property type="match status" value="1"/>
</dbReference>
<evidence type="ECO:0000259" key="1">
    <source>
        <dbReference type="Pfam" id="PF12697"/>
    </source>
</evidence>
<keyword evidence="2" id="KW-0378">Hydrolase</keyword>
<comment type="caution">
    <text evidence="2">The sequence shown here is derived from an EMBL/GenBank/DDBJ whole genome shotgun (WGS) entry which is preliminary data.</text>
</comment>
<dbReference type="InterPro" id="IPR029058">
    <property type="entry name" value="AB_hydrolase_fold"/>
</dbReference>
<accession>A0A921LNJ0</accession>
<dbReference type="EMBL" id="DYVE01000094">
    <property type="protein sequence ID" value="HJG27745.1"/>
    <property type="molecule type" value="Genomic_DNA"/>
</dbReference>
<dbReference type="Proteomes" id="UP000782880">
    <property type="component" value="Unassembled WGS sequence"/>
</dbReference>
<feature type="domain" description="AB hydrolase-1" evidence="1">
    <location>
        <begin position="28"/>
        <end position="261"/>
    </location>
</feature>
<organism evidence="2 3">
    <name type="scientific">Subdoligranulum variabile</name>
    <dbReference type="NCBI Taxonomy" id="214851"/>
    <lineage>
        <taxon>Bacteria</taxon>
        <taxon>Bacillati</taxon>
        <taxon>Bacillota</taxon>
        <taxon>Clostridia</taxon>
        <taxon>Eubacteriales</taxon>
        <taxon>Oscillospiraceae</taxon>
        <taxon>Subdoligranulum</taxon>
    </lineage>
</organism>
<reference evidence="2" key="1">
    <citation type="journal article" date="2021" name="PeerJ">
        <title>Extensive microbial diversity within the chicken gut microbiome revealed by metagenomics and culture.</title>
        <authorList>
            <person name="Gilroy R."/>
            <person name="Ravi A."/>
            <person name="Getino M."/>
            <person name="Pursley I."/>
            <person name="Horton D.L."/>
            <person name="Alikhan N.F."/>
            <person name="Baker D."/>
            <person name="Gharbi K."/>
            <person name="Hall N."/>
            <person name="Watson M."/>
            <person name="Adriaenssens E.M."/>
            <person name="Foster-Nyarko E."/>
            <person name="Jarju S."/>
            <person name="Secka A."/>
            <person name="Antonio M."/>
            <person name="Oren A."/>
            <person name="Chaudhuri R.R."/>
            <person name="La Ragione R."/>
            <person name="Hildebrand F."/>
            <person name="Pallen M.J."/>
        </authorList>
    </citation>
    <scope>NUCLEOTIDE SEQUENCE</scope>
    <source>
        <strain evidence="2">ChiBcec21-2208</strain>
    </source>
</reference>
<evidence type="ECO:0000313" key="2">
    <source>
        <dbReference type="EMBL" id="HJG27745.1"/>
    </source>
</evidence>
<evidence type="ECO:0000313" key="3">
    <source>
        <dbReference type="Proteomes" id="UP000782880"/>
    </source>
</evidence>
<protein>
    <submittedName>
        <fullName evidence="2">Alpha/beta hydrolase</fullName>
    </submittedName>
</protein>
<dbReference type="Gene3D" id="3.40.50.1820">
    <property type="entry name" value="alpha/beta hydrolase"/>
    <property type="match status" value="1"/>
</dbReference>
<gene>
    <name evidence="2" type="ORF">K8V20_03755</name>
</gene>
<dbReference type="InterPro" id="IPR000073">
    <property type="entry name" value="AB_hydrolase_1"/>
</dbReference>
<dbReference type="AlphaFoldDB" id="A0A921LNJ0"/>
<dbReference type="GO" id="GO:0016787">
    <property type="term" value="F:hydrolase activity"/>
    <property type="evidence" value="ECO:0007669"/>
    <property type="project" value="UniProtKB-KW"/>
</dbReference>
<proteinExistence type="predicted"/>
<reference evidence="2" key="2">
    <citation type="submission" date="2021-09" db="EMBL/GenBank/DDBJ databases">
        <authorList>
            <person name="Gilroy R."/>
        </authorList>
    </citation>
    <scope>NUCLEOTIDE SEQUENCE</scope>
    <source>
        <strain evidence="2">ChiBcec21-2208</strain>
    </source>
</reference>
<dbReference type="InterPro" id="IPR050266">
    <property type="entry name" value="AB_hydrolase_sf"/>
</dbReference>